<dbReference type="AlphaFoldDB" id="A0A2P5EKF1"/>
<evidence type="ECO:0000313" key="2">
    <source>
        <dbReference type="Proteomes" id="UP000237000"/>
    </source>
</evidence>
<name>A0A2P5EKF1_TREOI</name>
<keyword evidence="2" id="KW-1185">Reference proteome</keyword>
<sequence>MTVRSPYMRLVIAQGGGSVLVSILRLKAVGGPRATSSSGLLVIQRQQAETMANLRQLAERDSM</sequence>
<comment type="caution">
    <text evidence="1">The sequence shown here is derived from an EMBL/GenBank/DDBJ whole genome shotgun (WGS) entry which is preliminary data.</text>
</comment>
<evidence type="ECO:0000313" key="1">
    <source>
        <dbReference type="EMBL" id="PON86011.1"/>
    </source>
</evidence>
<dbReference type="EMBL" id="JXTC01000138">
    <property type="protein sequence ID" value="PON86011.1"/>
    <property type="molecule type" value="Genomic_DNA"/>
</dbReference>
<accession>A0A2P5EKF1</accession>
<protein>
    <submittedName>
        <fullName evidence="1">Uncharacterized protein</fullName>
    </submittedName>
</protein>
<dbReference type="Proteomes" id="UP000237000">
    <property type="component" value="Unassembled WGS sequence"/>
</dbReference>
<proteinExistence type="predicted"/>
<gene>
    <name evidence="1" type="ORF">TorRG33x02_182160</name>
</gene>
<organism evidence="1 2">
    <name type="scientific">Trema orientale</name>
    <name type="common">Charcoal tree</name>
    <name type="synonym">Celtis orientalis</name>
    <dbReference type="NCBI Taxonomy" id="63057"/>
    <lineage>
        <taxon>Eukaryota</taxon>
        <taxon>Viridiplantae</taxon>
        <taxon>Streptophyta</taxon>
        <taxon>Embryophyta</taxon>
        <taxon>Tracheophyta</taxon>
        <taxon>Spermatophyta</taxon>
        <taxon>Magnoliopsida</taxon>
        <taxon>eudicotyledons</taxon>
        <taxon>Gunneridae</taxon>
        <taxon>Pentapetalae</taxon>
        <taxon>rosids</taxon>
        <taxon>fabids</taxon>
        <taxon>Rosales</taxon>
        <taxon>Cannabaceae</taxon>
        <taxon>Trema</taxon>
    </lineage>
</organism>
<dbReference type="InParanoid" id="A0A2P5EKF1"/>
<reference evidence="2" key="1">
    <citation type="submission" date="2016-06" db="EMBL/GenBank/DDBJ databases">
        <title>Parallel loss of symbiosis genes in relatives of nitrogen-fixing non-legume Parasponia.</title>
        <authorList>
            <person name="Van Velzen R."/>
            <person name="Holmer R."/>
            <person name="Bu F."/>
            <person name="Rutten L."/>
            <person name="Van Zeijl A."/>
            <person name="Liu W."/>
            <person name="Santuari L."/>
            <person name="Cao Q."/>
            <person name="Sharma T."/>
            <person name="Shen D."/>
            <person name="Roswanjaya Y."/>
            <person name="Wardhani T."/>
            <person name="Kalhor M.S."/>
            <person name="Jansen J."/>
            <person name="Van den Hoogen J."/>
            <person name="Gungor B."/>
            <person name="Hartog M."/>
            <person name="Hontelez J."/>
            <person name="Verver J."/>
            <person name="Yang W.-C."/>
            <person name="Schijlen E."/>
            <person name="Repin R."/>
            <person name="Schilthuizen M."/>
            <person name="Schranz E."/>
            <person name="Heidstra R."/>
            <person name="Miyata K."/>
            <person name="Fedorova E."/>
            <person name="Kohlen W."/>
            <person name="Bisseling T."/>
            <person name="Smit S."/>
            <person name="Geurts R."/>
        </authorList>
    </citation>
    <scope>NUCLEOTIDE SEQUENCE [LARGE SCALE GENOMIC DNA]</scope>
    <source>
        <strain evidence="2">cv. RG33-2</strain>
    </source>
</reference>
<dbReference type="OrthoDB" id="10402942at2759"/>